<accession>A0A0R3UIQ0</accession>
<evidence type="ECO:0000256" key="1">
    <source>
        <dbReference type="SAM" id="MobiDB-lite"/>
    </source>
</evidence>
<evidence type="ECO:0000313" key="5">
    <source>
        <dbReference type="WBParaSite" id="MCOS_0000732401-mRNA-1"/>
    </source>
</evidence>
<dbReference type="EMBL" id="UXSR01005353">
    <property type="protein sequence ID" value="VDD81322.1"/>
    <property type="molecule type" value="Genomic_DNA"/>
</dbReference>
<feature type="compositionally biased region" description="Basic and acidic residues" evidence="1">
    <location>
        <begin position="129"/>
        <end position="146"/>
    </location>
</feature>
<feature type="region of interest" description="Disordered" evidence="1">
    <location>
        <begin position="129"/>
        <end position="152"/>
    </location>
</feature>
<feature type="transmembrane region" description="Helical" evidence="2">
    <location>
        <begin position="79"/>
        <end position="101"/>
    </location>
</feature>
<dbReference type="Proteomes" id="UP000267029">
    <property type="component" value="Unassembled WGS sequence"/>
</dbReference>
<dbReference type="AlphaFoldDB" id="A0A0R3UIQ0"/>
<keyword evidence="2" id="KW-0812">Transmembrane</keyword>
<evidence type="ECO:0000313" key="4">
    <source>
        <dbReference type="Proteomes" id="UP000267029"/>
    </source>
</evidence>
<dbReference type="WBParaSite" id="MCOS_0000732401-mRNA-1">
    <property type="protein sequence ID" value="MCOS_0000732401-mRNA-1"/>
    <property type="gene ID" value="MCOS_0000732401"/>
</dbReference>
<keyword evidence="2" id="KW-0472">Membrane</keyword>
<reference evidence="3 4" key="2">
    <citation type="submission" date="2018-10" db="EMBL/GenBank/DDBJ databases">
        <authorList>
            <consortium name="Pathogen Informatics"/>
        </authorList>
    </citation>
    <scope>NUCLEOTIDE SEQUENCE [LARGE SCALE GENOMIC DNA]</scope>
</reference>
<evidence type="ECO:0000256" key="2">
    <source>
        <dbReference type="SAM" id="Phobius"/>
    </source>
</evidence>
<proteinExistence type="predicted"/>
<protein>
    <submittedName>
        <fullName evidence="5">Transmembrane protein</fullName>
    </submittedName>
</protein>
<evidence type="ECO:0000313" key="3">
    <source>
        <dbReference type="EMBL" id="VDD81322.1"/>
    </source>
</evidence>
<sequence>MQTPGFRTTCLGRIFFSRRVHAVAAPRHALLPSSGAAAALPPFDVAWRVCARTDPPSICLGFRFDVASCTSSGQPLACFFRYFVVVVVDVVVFVVVVYVVFMPPSQGRRHRLSICAPNFTLVTVGSEKRVTRGPREEERREGEGEHGMTGWRTVSSSHPAVQGLKHHQVTFSPWKAAFSSAHRNPTLSDNRKGVWIAAQRTDLACCRVLG</sequence>
<gene>
    <name evidence="3" type="ORF">MCOS_LOCUS7325</name>
</gene>
<keyword evidence="4" id="KW-1185">Reference proteome</keyword>
<name>A0A0R3UIQ0_MESCO</name>
<keyword evidence="2" id="KW-1133">Transmembrane helix</keyword>
<reference evidence="5" key="1">
    <citation type="submission" date="2017-02" db="UniProtKB">
        <authorList>
            <consortium name="WormBaseParasite"/>
        </authorList>
    </citation>
    <scope>IDENTIFICATION</scope>
</reference>
<organism evidence="5">
    <name type="scientific">Mesocestoides corti</name>
    <name type="common">Flatworm</name>
    <dbReference type="NCBI Taxonomy" id="53468"/>
    <lineage>
        <taxon>Eukaryota</taxon>
        <taxon>Metazoa</taxon>
        <taxon>Spiralia</taxon>
        <taxon>Lophotrochozoa</taxon>
        <taxon>Platyhelminthes</taxon>
        <taxon>Cestoda</taxon>
        <taxon>Eucestoda</taxon>
        <taxon>Cyclophyllidea</taxon>
        <taxon>Mesocestoididae</taxon>
        <taxon>Mesocestoides</taxon>
    </lineage>
</organism>